<name>A0ACC2N4H9_9HYME</name>
<evidence type="ECO:0000313" key="1">
    <source>
        <dbReference type="EMBL" id="KAJ8666070.1"/>
    </source>
</evidence>
<organism evidence="1 2">
    <name type="scientific">Eretmocerus hayati</name>
    <dbReference type="NCBI Taxonomy" id="131215"/>
    <lineage>
        <taxon>Eukaryota</taxon>
        <taxon>Metazoa</taxon>
        <taxon>Ecdysozoa</taxon>
        <taxon>Arthropoda</taxon>
        <taxon>Hexapoda</taxon>
        <taxon>Insecta</taxon>
        <taxon>Pterygota</taxon>
        <taxon>Neoptera</taxon>
        <taxon>Endopterygota</taxon>
        <taxon>Hymenoptera</taxon>
        <taxon>Apocrita</taxon>
        <taxon>Proctotrupomorpha</taxon>
        <taxon>Chalcidoidea</taxon>
        <taxon>Aphelinidae</taxon>
        <taxon>Aphelininae</taxon>
        <taxon>Eretmocerus</taxon>
    </lineage>
</organism>
<dbReference type="Proteomes" id="UP001239111">
    <property type="component" value="Chromosome 4"/>
</dbReference>
<evidence type="ECO:0000313" key="2">
    <source>
        <dbReference type="Proteomes" id="UP001239111"/>
    </source>
</evidence>
<reference evidence="1" key="1">
    <citation type="submission" date="2023-04" db="EMBL/GenBank/DDBJ databases">
        <title>A chromosome-level genome assembly of the parasitoid wasp Eretmocerus hayati.</title>
        <authorList>
            <person name="Zhong Y."/>
            <person name="Liu S."/>
            <person name="Liu Y."/>
        </authorList>
    </citation>
    <scope>NUCLEOTIDE SEQUENCE</scope>
    <source>
        <strain evidence="1">ZJU_SS_LIU_2023</strain>
    </source>
</reference>
<keyword evidence="2" id="KW-1185">Reference proteome</keyword>
<proteinExistence type="predicted"/>
<comment type="caution">
    <text evidence="1">The sequence shown here is derived from an EMBL/GenBank/DDBJ whole genome shotgun (WGS) entry which is preliminary data.</text>
</comment>
<dbReference type="EMBL" id="CM056744">
    <property type="protein sequence ID" value="KAJ8666070.1"/>
    <property type="molecule type" value="Genomic_DNA"/>
</dbReference>
<protein>
    <submittedName>
        <fullName evidence="1">Uncharacterized protein</fullName>
    </submittedName>
</protein>
<accession>A0ACC2N4H9</accession>
<gene>
    <name evidence="1" type="ORF">QAD02_007732</name>
</gene>
<sequence>MGKKRRRDKRRYKAQLQDANAKRSRATVFRYPTTPSSHSSIYDIHEPIPTEALGTCNIDSASSSPSVASNLTINTSASRVLSQQQPQSGPTLASGQNNCPGPVGHGSNVSVNNFEIPPAPTKAEVVLLRPHQATAWATAKSYAIVVLNMGSSIKVLHDWYDILTLPPMMSSDAISLAV</sequence>